<dbReference type="EMBL" id="CP142149">
    <property type="protein sequence ID" value="WSE26102.1"/>
    <property type="molecule type" value="Genomic_DNA"/>
</dbReference>
<accession>A0ABZ1HX25</accession>
<evidence type="ECO:0000313" key="1">
    <source>
        <dbReference type="EMBL" id="WSE26102.1"/>
    </source>
</evidence>
<keyword evidence="2" id="KW-1185">Reference proteome</keyword>
<proteinExistence type="predicted"/>
<organism evidence="1 2">
    <name type="scientific">Amycolatopsis rhabdoformis</name>
    <dbReference type="NCBI Taxonomy" id="1448059"/>
    <lineage>
        <taxon>Bacteria</taxon>
        <taxon>Bacillati</taxon>
        <taxon>Actinomycetota</taxon>
        <taxon>Actinomycetes</taxon>
        <taxon>Pseudonocardiales</taxon>
        <taxon>Pseudonocardiaceae</taxon>
        <taxon>Amycolatopsis</taxon>
    </lineage>
</organism>
<name>A0ABZ1HX25_9PSEU</name>
<dbReference type="RefSeq" id="WP_326565069.1">
    <property type="nucleotide sequence ID" value="NZ_CP142149.1"/>
</dbReference>
<protein>
    <submittedName>
        <fullName evidence="1">Uncharacterized protein</fullName>
    </submittedName>
</protein>
<sequence>MPFAQPKVQYAVWDGQNLSEINQFLGSAYVGTGGGLYSPAFGGSLITDVVGTYVVAATTGFWETYPDEASFLARYIPLAVE</sequence>
<dbReference type="Proteomes" id="UP001330812">
    <property type="component" value="Chromosome"/>
</dbReference>
<gene>
    <name evidence="1" type="ORF">VSH64_24825</name>
</gene>
<evidence type="ECO:0000313" key="2">
    <source>
        <dbReference type="Proteomes" id="UP001330812"/>
    </source>
</evidence>
<reference evidence="1 2" key="1">
    <citation type="journal article" date="2015" name="Int. J. Syst. Evol. Microbiol.">
        <title>Amycolatopsis rhabdoformis sp. nov., an actinomycete isolated from a tropical forest soil.</title>
        <authorList>
            <person name="Souza W.R."/>
            <person name="Silva R.E."/>
            <person name="Goodfellow M."/>
            <person name="Busarakam K."/>
            <person name="Figueiro F.S."/>
            <person name="Ferreira D."/>
            <person name="Rodrigues-Filho E."/>
            <person name="Moraes L.A.B."/>
            <person name="Zucchi T.D."/>
        </authorList>
    </citation>
    <scope>NUCLEOTIDE SEQUENCE [LARGE SCALE GENOMIC DNA]</scope>
    <source>
        <strain evidence="1 2">NCIMB 14900</strain>
    </source>
</reference>